<dbReference type="EMBL" id="VITV01000004">
    <property type="protein sequence ID" value="TWB75189.1"/>
    <property type="molecule type" value="Genomic_DNA"/>
</dbReference>
<dbReference type="Proteomes" id="UP000320516">
    <property type="component" value="Unassembled WGS sequence"/>
</dbReference>
<feature type="transmembrane region" description="Helical" evidence="1">
    <location>
        <begin position="52"/>
        <end position="72"/>
    </location>
</feature>
<sequence>MNALAHDSLAREAYARSPLANSPFARLGPLVPPLSSIAGGLALVALRHNPHGAGGVEMAACAIAALAGLAATRQRLRGAGLLLAALALLLAAAAALVGMALDGAAFLPAGASALAALALGSLAAGAGLGAGQR</sequence>
<accession>A0A560JWV3</accession>
<keyword evidence="1" id="KW-0812">Transmembrane</keyword>
<evidence type="ECO:0000313" key="2">
    <source>
        <dbReference type="EMBL" id="TWB75189.1"/>
    </source>
</evidence>
<feature type="transmembrane region" description="Helical" evidence="1">
    <location>
        <begin position="79"/>
        <end position="101"/>
    </location>
</feature>
<organism evidence="2 3">
    <name type="scientific">Nitrospirillum amazonense</name>
    <dbReference type="NCBI Taxonomy" id="28077"/>
    <lineage>
        <taxon>Bacteria</taxon>
        <taxon>Pseudomonadati</taxon>
        <taxon>Pseudomonadota</taxon>
        <taxon>Alphaproteobacteria</taxon>
        <taxon>Rhodospirillales</taxon>
        <taxon>Azospirillaceae</taxon>
        <taxon>Nitrospirillum</taxon>
    </lineage>
</organism>
<name>A0A560JWV3_9PROT</name>
<dbReference type="RefSeq" id="WP_145610715.1">
    <property type="nucleotide sequence ID" value="NZ_VITV01000004.1"/>
</dbReference>
<dbReference type="AlphaFoldDB" id="A0A560JWV3"/>
<feature type="transmembrane region" description="Helical" evidence="1">
    <location>
        <begin position="107"/>
        <end position="130"/>
    </location>
</feature>
<comment type="caution">
    <text evidence="2">The sequence shown here is derived from an EMBL/GenBank/DDBJ whole genome shotgun (WGS) entry which is preliminary data.</text>
</comment>
<gene>
    <name evidence="2" type="ORF">FBZ87_104291</name>
</gene>
<protein>
    <submittedName>
        <fullName evidence="2">Uncharacterized protein</fullName>
    </submittedName>
</protein>
<reference evidence="2 3" key="1">
    <citation type="submission" date="2019-06" db="EMBL/GenBank/DDBJ databases">
        <title>Genomic Encyclopedia of Type Strains, Phase IV (KMG-V): Genome sequencing to study the core and pangenomes of soil and plant-associated prokaryotes.</title>
        <authorList>
            <person name="Whitman W."/>
        </authorList>
    </citation>
    <scope>NUCLEOTIDE SEQUENCE [LARGE SCALE GENOMIC DNA]</scope>
    <source>
        <strain evidence="2 3">BR 12005</strain>
    </source>
</reference>
<keyword evidence="1" id="KW-0472">Membrane</keyword>
<keyword evidence="1" id="KW-1133">Transmembrane helix</keyword>
<evidence type="ECO:0000256" key="1">
    <source>
        <dbReference type="SAM" id="Phobius"/>
    </source>
</evidence>
<proteinExistence type="predicted"/>
<evidence type="ECO:0000313" key="3">
    <source>
        <dbReference type="Proteomes" id="UP000320516"/>
    </source>
</evidence>